<organism evidence="1 2">
    <name type="scientific">Paramecium sonneborni</name>
    <dbReference type="NCBI Taxonomy" id="65129"/>
    <lineage>
        <taxon>Eukaryota</taxon>
        <taxon>Sar</taxon>
        <taxon>Alveolata</taxon>
        <taxon>Ciliophora</taxon>
        <taxon>Intramacronucleata</taxon>
        <taxon>Oligohymenophorea</taxon>
        <taxon>Peniculida</taxon>
        <taxon>Parameciidae</taxon>
        <taxon>Paramecium</taxon>
    </lineage>
</organism>
<reference evidence="1" key="1">
    <citation type="submission" date="2021-01" db="EMBL/GenBank/DDBJ databases">
        <authorList>
            <consortium name="Genoscope - CEA"/>
            <person name="William W."/>
        </authorList>
    </citation>
    <scope>NUCLEOTIDE SEQUENCE</scope>
</reference>
<sequence length="66" mass="7837">MKKTGVARPQTSRKVYQRDWEPMIIDIVHLKQSFQNIKTQILFQKEETLLGAIQMNRIQYSEESVN</sequence>
<evidence type="ECO:0000313" key="2">
    <source>
        <dbReference type="Proteomes" id="UP000692954"/>
    </source>
</evidence>
<dbReference type="EMBL" id="CAJJDN010000157">
    <property type="protein sequence ID" value="CAD8125272.1"/>
    <property type="molecule type" value="Genomic_DNA"/>
</dbReference>
<evidence type="ECO:0000313" key="1">
    <source>
        <dbReference type="EMBL" id="CAD8125272.1"/>
    </source>
</evidence>
<accession>A0A8S1RD99</accession>
<comment type="caution">
    <text evidence="1">The sequence shown here is derived from an EMBL/GenBank/DDBJ whole genome shotgun (WGS) entry which is preliminary data.</text>
</comment>
<name>A0A8S1RD99_9CILI</name>
<keyword evidence="2" id="KW-1185">Reference proteome</keyword>
<dbReference type="Proteomes" id="UP000692954">
    <property type="component" value="Unassembled WGS sequence"/>
</dbReference>
<protein>
    <submittedName>
        <fullName evidence="1">Uncharacterized protein</fullName>
    </submittedName>
</protein>
<proteinExistence type="predicted"/>
<gene>
    <name evidence="1" type="ORF">PSON_ATCC_30995.1.T1570110</name>
</gene>
<dbReference type="AlphaFoldDB" id="A0A8S1RD99"/>